<organism evidence="6 7">
    <name type="scientific">Candidatus Berkelbacteria bacterium RIFOXYA2_FULL_43_10</name>
    <dbReference type="NCBI Taxonomy" id="1797472"/>
    <lineage>
        <taxon>Bacteria</taxon>
        <taxon>Candidatus Berkelbacteria</taxon>
    </lineage>
</organism>
<evidence type="ECO:0000256" key="1">
    <source>
        <dbReference type="ARBA" id="ARBA00022553"/>
    </source>
</evidence>
<evidence type="ECO:0000313" key="7">
    <source>
        <dbReference type="Proteomes" id="UP000178583"/>
    </source>
</evidence>
<dbReference type="PANTHER" id="PTHR34139:SF1">
    <property type="entry name" value="RNASE MJ1380-RELATED"/>
    <property type="match status" value="1"/>
</dbReference>
<dbReference type="EMBL" id="MEZY01000021">
    <property type="protein sequence ID" value="OGD64226.1"/>
    <property type="molecule type" value="Genomic_DNA"/>
</dbReference>
<sequence>MKTGNENLHLLHIRDAIEKIMQYSSKITFNEFAKNDKDYDAILMQIIVIGEAVNNLSTEFKEAHHDLP</sequence>
<keyword evidence="2" id="KW-1277">Toxin-antitoxin system</keyword>
<accession>A0A1F5EAC1</accession>
<comment type="caution">
    <text evidence="6">The sequence shown here is derived from an EMBL/GenBank/DDBJ whole genome shotgun (WGS) entry which is preliminary data.</text>
</comment>
<evidence type="ECO:0000256" key="5">
    <source>
        <dbReference type="ARBA" id="ARBA00022801"/>
    </source>
</evidence>
<keyword evidence="5" id="KW-0378">Hydrolase</keyword>
<dbReference type="AlphaFoldDB" id="A0A1F5EAC1"/>
<name>A0A1F5EAC1_9BACT</name>
<evidence type="ECO:0000256" key="2">
    <source>
        <dbReference type="ARBA" id="ARBA00022649"/>
    </source>
</evidence>
<evidence type="ECO:0000256" key="3">
    <source>
        <dbReference type="ARBA" id="ARBA00022722"/>
    </source>
</evidence>
<evidence type="ECO:0000256" key="4">
    <source>
        <dbReference type="ARBA" id="ARBA00022741"/>
    </source>
</evidence>
<evidence type="ECO:0008006" key="8">
    <source>
        <dbReference type="Google" id="ProtNLM"/>
    </source>
</evidence>
<dbReference type="Pfam" id="PF01934">
    <property type="entry name" value="HepT-like"/>
    <property type="match status" value="1"/>
</dbReference>
<reference evidence="6 7" key="1">
    <citation type="journal article" date="2016" name="Nat. Commun.">
        <title>Thousands of microbial genomes shed light on interconnected biogeochemical processes in an aquifer system.</title>
        <authorList>
            <person name="Anantharaman K."/>
            <person name="Brown C.T."/>
            <person name="Hug L.A."/>
            <person name="Sharon I."/>
            <person name="Castelle C.J."/>
            <person name="Probst A.J."/>
            <person name="Thomas B.C."/>
            <person name="Singh A."/>
            <person name="Wilkins M.J."/>
            <person name="Karaoz U."/>
            <person name="Brodie E.L."/>
            <person name="Williams K.H."/>
            <person name="Hubbard S.S."/>
            <person name="Banfield J.F."/>
        </authorList>
    </citation>
    <scope>NUCLEOTIDE SEQUENCE [LARGE SCALE GENOMIC DNA]</scope>
</reference>
<dbReference type="PANTHER" id="PTHR34139">
    <property type="entry name" value="UPF0331 PROTEIN MJ0127"/>
    <property type="match status" value="1"/>
</dbReference>
<evidence type="ECO:0000313" key="6">
    <source>
        <dbReference type="EMBL" id="OGD64226.1"/>
    </source>
</evidence>
<dbReference type="InterPro" id="IPR008201">
    <property type="entry name" value="HepT-like"/>
</dbReference>
<gene>
    <name evidence="6" type="ORF">A2215_04225</name>
</gene>
<keyword evidence="3" id="KW-0540">Nuclease</keyword>
<keyword evidence="4" id="KW-0547">Nucleotide-binding</keyword>
<protein>
    <recommendedName>
        <fullName evidence="8">DUF86 domain-containing protein</fullName>
    </recommendedName>
</protein>
<dbReference type="STRING" id="1797472.A2215_04225"/>
<dbReference type="GO" id="GO:0000166">
    <property type="term" value="F:nucleotide binding"/>
    <property type="evidence" value="ECO:0007669"/>
    <property type="project" value="UniProtKB-KW"/>
</dbReference>
<dbReference type="GO" id="GO:0004540">
    <property type="term" value="F:RNA nuclease activity"/>
    <property type="evidence" value="ECO:0007669"/>
    <property type="project" value="InterPro"/>
</dbReference>
<dbReference type="GO" id="GO:0016787">
    <property type="term" value="F:hydrolase activity"/>
    <property type="evidence" value="ECO:0007669"/>
    <property type="project" value="UniProtKB-KW"/>
</dbReference>
<dbReference type="GO" id="GO:0110001">
    <property type="term" value="C:toxin-antitoxin complex"/>
    <property type="evidence" value="ECO:0007669"/>
    <property type="project" value="InterPro"/>
</dbReference>
<keyword evidence="1" id="KW-0597">Phosphoprotein</keyword>
<proteinExistence type="predicted"/>
<dbReference type="InterPro" id="IPR051813">
    <property type="entry name" value="HepT_RNase_toxin"/>
</dbReference>
<dbReference type="Proteomes" id="UP000178583">
    <property type="component" value="Unassembled WGS sequence"/>
</dbReference>